<protein>
    <submittedName>
        <fullName evidence="1">Uncharacterized protein</fullName>
    </submittedName>
</protein>
<evidence type="ECO:0000313" key="2">
    <source>
        <dbReference type="Proteomes" id="UP000230607"/>
    </source>
</evidence>
<dbReference type="AlphaFoldDB" id="A0A2H1FD49"/>
<name>A0A2H1FD49_9ARCH</name>
<sequence>MFCRAGFRPSLKLLSIYISHTPNNLYHIPKGMFDKISYNFNKISKNLI</sequence>
<proteinExistence type="predicted"/>
<organism evidence="1 2">
    <name type="scientific">Candidatus Nitrosotalea okcheonensis</name>
    <dbReference type="NCBI Taxonomy" id="1903276"/>
    <lineage>
        <taxon>Archaea</taxon>
        <taxon>Nitrososphaerota</taxon>
        <taxon>Nitrososphaeria</taxon>
        <taxon>Nitrosotaleales</taxon>
        <taxon>Nitrosotaleaceae</taxon>
        <taxon>Nitrosotalea</taxon>
    </lineage>
</organism>
<dbReference type="EMBL" id="LT841358">
    <property type="protein sequence ID" value="SMH70685.1"/>
    <property type="molecule type" value="Genomic_DNA"/>
</dbReference>
<gene>
    <name evidence="1" type="ORF">NCS_10492</name>
</gene>
<evidence type="ECO:0000313" key="1">
    <source>
        <dbReference type="EMBL" id="SMH70685.1"/>
    </source>
</evidence>
<dbReference type="Proteomes" id="UP000230607">
    <property type="component" value="Chromosome 1"/>
</dbReference>
<accession>A0A2H1FD49</accession>
<keyword evidence="2" id="KW-1185">Reference proteome</keyword>
<reference evidence="2" key="1">
    <citation type="submission" date="2017-03" db="EMBL/GenBank/DDBJ databases">
        <authorList>
            <person name="Herbold C."/>
        </authorList>
    </citation>
    <scope>NUCLEOTIDE SEQUENCE [LARGE SCALE GENOMIC DNA]</scope>
</reference>